<reference evidence="7 8" key="1">
    <citation type="submission" date="2020-08" db="EMBL/GenBank/DDBJ databases">
        <title>Genomic Encyclopedia of Type Strains, Phase IV (KMG-V): Genome sequencing to study the core and pangenomes of soil and plant-associated prokaryotes.</title>
        <authorList>
            <person name="Whitman W."/>
        </authorList>
    </citation>
    <scope>NUCLEOTIDE SEQUENCE [LARGE SCALE GENOMIC DNA]</scope>
    <source>
        <strain evidence="7 8">SEMIA 4084</strain>
    </source>
</reference>
<protein>
    <submittedName>
        <fullName evidence="7">Threonine/homoserine/homoserine lactone efflux protein</fullName>
    </submittedName>
</protein>
<evidence type="ECO:0000256" key="6">
    <source>
        <dbReference type="SAM" id="Phobius"/>
    </source>
</evidence>
<evidence type="ECO:0000313" key="7">
    <source>
        <dbReference type="EMBL" id="MBB5536795.1"/>
    </source>
</evidence>
<keyword evidence="8" id="KW-1185">Reference proteome</keyword>
<comment type="subcellular location">
    <subcellularLocation>
        <location evidence="1">Cell membrane</location>
        <topology evidence="1">Multi-pass membrane protein</topology>
    </subcellularLocation>
</comment>
<keyword evidence="4 6" id="KW-1133">Transmembrane helix</keyword>
<organism evidence="7 8">
    <name type="scientific">Rhizobium giardinii</name>
    <dbReference type="NCBI Taxonomy" id="56731"/>
    <lineage>
        <taxon>Bacteria</taxon>
        <taxon>Pseudomonadati</taxon>
        <taxon>Pseudomonadota</taxon>
        <taxon>Alphaproteobacteria</taxon>
        <taxon>Hyphomicrobiales</taxon>
        <taxon>Rhizobiaceae</taxon>
        <taxon>Rhizobium/Agrobacterium group</taxon>
        <taxon>Rhizobium</taxon>
    </lineage>
</organism>
<evidence type="ECO:0000313" key="8">
    <source>
        <dbReference type="Proteomes" id="UP000585507"/>
    </source>
</evidence>
<keyword evidence="5 6" id="KW-0472">Membrane</keyword>
<gene>
    <name evidence="7" type="ORF">GGD55_003506</name>
</gene>
<comment type="caution">
    <text evidence="7">The sequence shown here is derived from an EMBL/GenBank/DDBJ whole genome shotgun (WGS) entry which is preliminary data.</text>
</comment>
<feature type="transmembrane region" description="Helical" evidence="6">
    <location>
        <begin position="76"/>
        <end position="100"/>
    </location>
</feature>
<feature type="transmembrane region" description="Helical" evidence="6">
    <location>
        <begin position="152"/>
        <end position="180"/>
    </location>
</feature>
<dbReference type="GO" id="GO:0015171">
    <property type="term" value="F:amino acid transmembrane transporter activity"/>
    <property type="evidence" value="ECO:0007669"/>
    <property type="project" value="TreeGrafter"/>
</dbReference>
<dbReference type="EMBL" id="JACHBK010000007">
    <property type="protein sequence ID" value="MBB5536795.1"/>
    <property type="molecule type" value="Genomic_DNA"/>
</dbReference>
<evidence type="ECO:0000256" key="3">
    <source>
        <dbReference type="ARBA" id="ARBA00022692"/>
    </source>
</evidence>
<keyword evidence="3 6" id="KW-0812">Transmembrane</keyword>
<accession>A0A7W8X7Z4</accession>
<dbReference type="PANTHER" id="PTHR30086">
    <property type="entry name" value="ARGININE EXPORTER PROTEIN ARGO"/>
    <property type="match status" value="1"/>
</dbReference>
<evidence type="ECO:0000256" key="5">
    <source>
        <dbReference type="ARBA" id="ARBA00023136"/>
    </source>
</evidence>
<dbReference type="PANTHER" id="PTHR30086:SF17">
    <property type="entry name" value="LYSE FAMILY TRANSLOCATOR"/>
    <property type="match status" value="1"/>
</dbReference>
<evidence type="ECO:0000256" key="1">
    <source>
        <dbReference type="ARBA" id="ARBA00004651"/>
    </source>
</evidence>
<dbReference type="RefSeq" id="WP_018328426.1">
    <property type="nucleotide sequence ID" value="NZ_JACHBK010000007.1"/>
</dbReference>
<sequence>MSYLLPYLPQLMVAWGAYLIATASPGPAVLAIIGTSISRGRSSGVALALGVLTGSYIWAMLTAAGLSALIRSYGQALVILKIAGGLYLLWLALNALRAALRKEPPKDIAENEVAPSLHRLYLKGLGIHLTNPKAIFNWIMLVSLGMPKDAPVGVTAAFIAGCMVLGVAVFTGFALLFSLGAVNRVYRKARRGIEGAMAGFFAFAGLRLLTAKL</sequence>
<feature type="transmembrane region" description="Helical" evidence="6">
    <location>
        <begin position="12"/>
        <end position="33"/>
    </location>
</feature>
<name>A0A7W8X7Z4_9HYPH</name>
<dbReference type="Proteomes" id="UP000585507">
    <property type="component" value="Unassembled WGS sequence"/>
</dbReference>
<evidence type="ECO:0000256" key="2">
    <source>
        <dbReference type="ARBA" id="ARBA00022475"/>
    </source>
</evidence>
<feature type="transmembrane region" description="Helical" evidence="6">
    <location>
        <begin position="45"/>
        <end position="70"/>
    </location>
</feature>
<dbReference type="GO" id="GO:0005886">
    <property type="term" value="C:plasma membrane"/>
    <property type="evidence" value="ECO:0007669"/>
    <property type="project" value="UniProtKB-SubCell"/>
</dbReference>
<evidence type="ECO:0000256" key="4">
    <source>
        <dbReference type="ARBA" id="ARBA00022989"/>
    </source>
</evidence>
<dbReference type="Pfam" id="PF01810">
    <property type="entry name" value="LysE"/>
    <property type="match status" value="1"/>
</dbReference>
<feature type="transmembrane region" description="Helical" evidence="6">
    <location>
        <begin position="192"/>
        <end position="210"/>
    </location>
</feature>
<keyword evidence="2" id="KW-1003">Cell membrane</keyword>
<dbReference type="InterPro" id="IPR001123">
    <property type="entry name" value="LeuE-type"/>
</dbReference>
<proteinExistence type="predicted"/>
<feature type="transmembrane region" description="Helical" evidence="6">
    <location>
        <begin position="120"/>
        <end position="140"/>
    </location>
</feature>
<dbReference type="AlphaFoldDB" id="A0A7W8X7Z4"/>